<sequence length="125" mass="13023">MASLKENAVTLLSTATVPLNADADIVLYTVPVGKRCILAFAHLVLGADAGTSDLSMGQDGAETDFLPVQNLNDLDAQYDVGFLCPVPSSTPVLLKSYAAGTVIEARIANNAGGATNTLYLYGLLY</sequence>
<name>A0A0F9JL40_9ZZZZ</name>
<dbReference type="AlphaFoldDB" id="A0A0F9JL40"/>
<reference evidence="1" key="1">
    <citation type="journal article" date="2015" name="Nature">
        <title>Complex archaea that bridge the gap between prokaryotes and eukaryotes.</title>
        <authorList>
            <person name="Spang A."/>
            <person name="Saw J.H."/>
            <person name="Jorgensen S.L."/>
            <person name="Zaremba-Niedzwiedzka K."/>
            <person name="Martijn J."/>
            <person name="Lind A.E."/>
            <person name="van Eijk R."/>
            <person name="Schleper C."/>
            <person name="Guy L."/>
            <person name="Ettema T.J."/>
        </authorList>
    </citation>
    <scope>NUCLEOTIDE SEQUENCE</scope>
</reference>
<accession>A0A0F9JL40</accession>
<dbReference type="EMBL" id="LAZR01011158">
    <property type="protein sequence ID" value="KKM63121.1"/>
    <property type="molecule type" value="Genomic_DNA"/>
</dbReference>
<evidence type="ECO:0000313" key="1">
    <source>
        <dbReference type="EMBL" id="KKM63121.1"/>
    </source>
</evidence>
<organism evidence="1">
    <name type="scientific">marine sediment metagenome</name>
    <dbReference type="NCBI Taxonomy" id="412755"/>
    <lineage>
        <taxon>unclassified sequences</taxon>
        <taxon>metagenomes</taxon>
        <taxon>ecological metagenomes</taxon>
    </lineage>
</organism>
<comment type="caution">
    <text evidence="1">The sequence shown here is derived from an EMBL/GenBank/DDBJ whole genome shotgun (WGS) entry which is preliminary data.</text>
</comment>
<gene>
    <name evidence="1" type="ORF">LCGC14_1514670</name>
</gene>
<proteinExistence type="predicted"/>
<protein>
    <submittedName>
        <fullName evidence="1">Uncharacterized protein</fullName>
    </submittedName>
</protein>